<evidence type="ECO:0000313" key="2">
    <source>
        <dbReference type="EMBL" id="RYU91162.1"/>
    </source>
</evidence>
<organism evidence="2 3">
    <name type="scientific">Mucilaginibacter terrigena</name>
    <dbReference type="NCBI Taxonomy" id="2492395"/>
    <lineage>
        <taxon>Bacteria</taxon>
        <taxon>Pseudomonadati</taxon>
        <taxon>Bacteroidota</taxon>
        <taxon>Sphingobacteriia</taxon>
        <taxon>Sphingobacteriales</taxon>
        <taxon>Sphingobacteriaceae</taxon>
        <taxon>Mucilaginibacter</taxon>
    </lineage>
</organism>
<name>A0A4Q5LP68_9SPHI</name>
<keyword evidence="1" id="KW-0732">Signal</keyword>
<keyword evidence="3" id="KW-1185">Reference proteome</keyword>
<feature type="chain" id="PRO_5020854301" description="Outer membrane protein beta-barrel domain-containing protein" evidence="1">
    <location>
        <begin position="21"/>
        <end position="210"/>
    </location>
</feature>
<protein>
    <recommendedName>
        <fullName evidence="4">Outer membrane protein beta-barrel domain-containing protein</fullName>
    </recommendedName>
</protein>
<accession>A0A4Q5LP68</accession>
<gene>
    <name evidence="2" type="ORF">EWM62_04270</name>
</gene>
<evidence type="ECO:0000313" key="3">
    <source>
        <dbReference type="Proteomes" id="UP000293331"/>
    </source>
</evidence>
<feature type="signal peptide" evidence="1">
    <location>
        <begin position="1"/>
        <end position="20"/>
    </location>
</feature>
<dbReference type="RefSeq" id="WP_129875422.1">
    <property type="nucleotide sequence ID" value="NZ_SEWG01000002.1"/>
</dbReference>
<evidence type="ECO:0000256" key="1">
    <source>
        <dbReference type="SAM" id="SignalP"/>
    </source>
</evidence>
<sequence length="210" mass="23159">MRATLLTLITCLFFVQFSKAQSGGFVIKLRTIRPSTHVFGDSSNGSVGVSLGYGKVSKDGRLGVDLTAFGDILGYKFDLPNDRNFDGSTIYTGIAITPRYCFNPDDDVQFSVSLSFKTGYNYGSGIVNQYNFGSDDRQIENQTVKAGYSMEYSPAISIGFPFETGSVGLDIGYDSTDYGRGINKLRSKYYPPLNIHSDCMYVGVFFRFGH</sequence>
<dbReference type="EMBL" id="SEWG01000002">
    <property type="protein sequence ID" value="RYU91162.1"/>
    <property type="molecule type" value="Genomic_DNA"/>
</dbReference>
<comment type="caution">
    <text evidence="2">The sequence shown here is derived from an EMBL/GenBank/DDBJ whole genome shotgun (WGS) entry which is preliminary data.</text>
</comment>
<reference evidence="2 3" key="1">
    <citation type="submission" date="2019-02" db="EMBL/GenBank/DDBJ databases">
        <title>Bacterial novel species Mucilaginibacter sp. 17JY9-4 isolated from soil.</title>
        <authorList>
            <person name="Jung H.-Y."/>
        </authorList>
    </citation>
    <scope>NUCLEOTIDE SEQUENCE [LARGE SCALE GENOMIC DNA]</scope>
    <source>
        <strain evidence="2 3">17JY9-4</strain>
    </source>
</reference>
<evidence type="ECO:0008006" key="4">
    <source>
        <dbReference type="Google" id="ProtNLM"/>
    </source>
</evidence>
<dbReference type="OrthoDB" id="795483at2"/>
<proteinExistence type="predicted"/>
<dbReference type="Proteomes" id="UP000293331">
    <property type="component" value="Unassembled WGS sequence"/>
</dbReference>
<dbReference type="AlphaFoldDB" id="A0A4Q5LP68"/>